<gene>
    <name evidence="9" type="primary">UL52</name>
</gene>
<accession>A0A0G2U1W5</accession>
<evidence type="ECO:0000256" key="4">
    <source>
        <dbReference type="ARBA" id="ARBA00022771"/>
    </source>
</evidence>
<feature type="region of interest" description="Disordered" evidence="8">
    <location>
        <begin position="392"/>
        <end position="431"/>
    </location>
</feature>
<evidence type="ECO:0000256" key="5">
    <source>
        <dbReference type="ARBA" id="ARBA00022833"/>
    </source>
</evidence>
<keyword evidence="2 7" id="KW-1048">Host nucleus</keyword>
<comment type="function">
    <text evidence="7">Plays a role in efficient localization of neo-synthesized capsids to nuclear replication compartments, thereby controlling cleavage and packaging of virus genomic DNA.</text>
</comment>
<proteinExistence type="inferred from homology"/>
<evidence type="ECO:0000256" key="2">
    <source>
        <dbReference type="ARBA" id="ARBA00022562"/>
    </source>
</evidence>
<sequence length="669" mass="74195">MNPSTHVSSNGPTTPPHGPHTTFLPPTSPAPSTSSVAAATLCSPQRQAVSRYSGWSTEYTQWHSDLTTELLWHAHPRQVPMDEALAAAAAASYQVNPQHPANRYRHYEFQTLSLGTSEVDELLNCCAEETTCGGTQSTVLTNATNTTSCGGAVAGSSNAGPAGASAACDLDAELAGLETSAADFEQLRRLCAPLAIDTRCNLCAIISICLKQDCDQSWLLEYSLLCFKCSYAPRAALSTLIIMSEFTHLLQQHFSDLRIDDLFRHHVLTVFDFHLHFFINRCFEKQVGDAVDNENVTLNHLAVVRAMVMGEDTVPYNKPRRHPQQKQKNNPYHVEVPQELIDNFLEHSSPSRDRFVQLLFYMWAGTGVMSTTPLTELTHTKFARLDALSTASEREDARMMMEEEEDEEGGGEKGGDDPGRHNGGGTSGGFSESTLKKNVGPIYLCPVPAFFTKNQTSTVCLLCELMACSYYDNVVLRELYRRVVSYCQNNVKMVDRIQLVLADLLRECTSPLGAAHEDVARCGLEAPTSPGGDSDYHGLSGVDGALARPDPVFCHVLRQAGVTGIYKHFFCDPQCAGNIRVTNEAVLFGRLHPHHVQEVKLAICHDNYYISRLPRRVWLCITLFKAFQITKRTYKGKVHLADFMRDFTQLLENCDIKLVDPTYVIDKYV</sequence>
<feature type="compositionally biased region" description="Low complexity" evidence="8">
    <location>
        <begin position="19"/>
        <end position="35"/>
    </location>
</feature>
<dbReference type="GO" id="GO:0042025">
    <property type="term" value="C:host cell nucleus"/>
    <property type="evidence" value="ECO:0007669"/>
    <property type="project" value="UniProtKB-SubCell"/>
</dbReference>
<evidence type="ECO:0000313" key="9">
    <source>
        <dbReference type="EMBL" id="AKI17305.1"/>
    </source>
</evidence>
<organism evidence="9 10">
    <name type="scientific">Human cytomegalovirus</name>
    <name type="common">HHV-5</name>
    <name type="synonym">Human herpesvirus 5</name>
    <dbReference type="NCBI Taxonomy" id="10359"/>
    <lineage>
        <taxon>Viruses</taxon>
        <taxon>Duplodnaviria</taxon>
        <taxon>Heunggongvirae</taxon>
        <taxon>Peploviricota</taxon>
        <taxon>Herviviricetes</taxon>
        <taxon>Herpesvirales</taxon>
        <taxon>Orthoherpesviridae</taxon>
        <taxon>Betaherpesvirinae</taxon>
        <taxon>Cytomegalovirus</taxon>
        <taxon>Cytomegalovirus humanbeta5</taxon>
    </lineage>
</organism>
<dbReference type="EMBL" id="KP745691">
    <property type="protein sequence ID" value="AKI17305.1"/>
    <property type="molecule type" value="Genomic_DNA"/>
</dbReference>
<comment type="subcellular location">
    <subcellularLocation>
        <location evidence="7">Host cytoplasm</location>
    </subcellularLocation>
    <subcellularLocation>
        <location evidence="7">Host nucleus</location>
    </subcellularLocation>
</comment>
<evidence type="ECO:0000256" key="6">
    <source>
        <dbReference type="ARBA" id="ARBA00023200"/>
    </source>
</evidence>
<keyword evidence="4" id="KW-0863">Zinc-finger</keyword>
<evidence type="ECO:0000256" key="3">
    <source>
        <dbReference type="ARBA" id="ARBA00022723"/>
    </source>
</evidence>
<dbReference type="InterPro" id="IPR002597">
    <property type="entry name" value="Herpes_env"/>
</dbReference>
<dbReference type="GO" id="GO:0019031">
    <property type="term" value="C:viral envelope"/>
    <property type="evidence" value="ECO:0007669"/>
    <property type="project" value="InterPro"/>
</dbReference>
<evidence type="ECO:0000256" key="7">
    <source>
        <dbReference type="RuleBase" id="RU364029"/>
    </source>
</evidence>
<feature type="region of interest" description="Disordered" evidence="8">
    <location>
        <begin position="1"/>
        <end position="35"/>
    </location>
</feature>
<feature type="compositionally biased region" description="Basic and acidic residues" evidence="8">
    <location>
        <begin position="410"/>
        <end position="420"/>
    </location>
</feature>
<dbReference type="Proteomes" id="UP000126723">
    <property type="component" value="Genome"/>
</dbReference>
<keyword evidence="3" id="KW-0479">Metal-binding</keyword>
<feature type="compositionally biased region" description="Polar residues" evidence="8">
    <location>
        <begin position="1"/>
        <end position="10"/>
    </location>
</feature>
<feature type="compositionally biased region" description="Basic and acidic residues" evidence="8">
    <location>
        <begin position="392"/>
        <end position="401"/>
    </location>
</feature>
<evidence type="ECO:0000313" key="10">
    <source>
        <dbReference type="Proteomes" id="UP000126723"/>
    </source>
</evidence>
<evidence type="ECO:0000256" key="8">
    <source>
        <dbReference type="SAM" id="MobiDB-lite"/>
    </source>
</evidence>
<protein>
    <recommendedName>
        <fullName evidence="7">Packaging protein UL32</fullName>
    </recommendedName>
</protein>
<reference evidence="9 10" key="1">
    <citation type="journal article" date="2015" name="J. Virol.">
        <title>High-throughput analysis of human cytomegalovirus genome diversity highlights the widespread occurrence of gene-disrupting mutations and pervasive recombination.</title>
        <authorList>
            <person name="Sijmons S."/>
            <person name="Thys K."/>
            <person name="Mbong Ngwese M."/>
            <person name="Van Damme E."/>
            <person name="Dvorak J."/>
            <person name="Van Loock M."/>
            <person name="Li G."/>
            <person name="Tachezy R."/>
            <person name="Busson L."/>
            <person name="Aerssens J."/>
            <person name="Van Ranst M."/>
            <person name="Maes P."/>
        </authorList>
    </citation>
    <scope>NUCLEOTIDE SEQUENCE [LARGE SCALE GENOMIC DNA]</scope>
    <source>
        <strain evidence="9">CZ/1/2013</strain>
    </source>
</reference>
<dbReference type="GO" id="GO:0030430">
    <property type="term" value="C:host cell cytoplasm"/>
    <property type="evidence" value="ECO:0007669"/>
    <property type="project" value="UniProtKB-SubCell"/>
</dbReference>
<dbReference type="Pfam" id="PF01673">
    <property type="entry name" value="Herpes_env"/>
    <property type="match status" value="2"/>
</dbReference>
<dbReference type="PROSITE" id="PS51988">
    <property type="entry name" value="HERPESVIRUS_UL32"/>
    <property type="match status" value="1"/>
</dbReference>
<keyword evidence="5" id="KW-0862">Zinc</keyword>
<dbReference type="GO" id="GO:0008270">
    <property type="term" value="F:zinc ion binding"/>
    <property type="evidence" value="ECO:0007669"/>
    <property type="project" value="UniProtKB-KW"/>
</dbReference>
<comment type="similarity">
    <text evidence="1 7">Belongs to the herpesviridae UL32 protein family.</text>
</comment>
<evidence type="ECO:0000256" key="1">
    <source>
        <dbReference type="ARBA" id="ARBA00005235"/>
    </source>
</evidence>
<keyword evidence="6 7" id="KW-1035">Host cytoplasm</keyword>
<organismHost>
    <name type="scientific">Homo sapiens</name>
    <name type="common">Human</name>
    <dbReference type="NCBI Taxonomy" id="9606"/>
</organismHost>
<name>A0A0G2U1W5_HCMV</name>